<evidence type="ECO:0000313" key="3">
    <source>
        <dbReference type="EMBL" id="KAJ3838300.1"/>
    </source>
</evidence>
<reference evidence="3" key="1">
    <citation type="submission" date="2022-08" db="EMBL/GenBank/DDBJ databases">
        <authorList>
            <consortium name="DOE Joint Genome Institute"/>
            <person name="Min B."/>
            <person name="Riley R."/>
            <person name="Sierra-Patev S."/>
            <person name="Naranjo-Ortiz M."/>
            <person name="Looney B."/>
            <person name="Konkel Z."/>
            <person name="Slot J.C."/>
            <person name="Sakamoto Y."/>
            <person name="Steenwyk J.L."/>
            <person name="Rokas A."/>
            <person name="Carro J."/>
            <person name="Camarero S."/>
            <person name="Ferreira P."/>
            <person name="Molpeceres G."/>
            <person name="Ruiz-Duenas F.J."/>
            <person name="Serrano A."/>
            <person name="Henrissat B."/>
            <person name="Drula E."/>
            <person name="Hughes K.W."/>
            <person name="Mata J.L."/>
            <person name="Ishikawa N.K."/>
            <person name="Vargas-Isla R."/>
            <person name="Ushijima S."/>
            <person name="Smith C.A."/>
            <person name="Ahrendt S."/>
            <person name="Andreopoulos W."/>
            <person name="He G."/>
            <person name="Labutti K."/>
            <person name="Lipzen A."/>
            <person name="Ng V."/>
            <person name="Sandor L."/>
            <person name="Barry K."/>
            <person name="Martinez A.T."/>
            <person name="Xiao Y."/>
            <person name="Gibbons J.G."/>
            <person name="Terashima K."/>
            <person name="Hibbett D.S."/>
            <person name="Grigoriev I.V."/>
        </authorList>
    </citation>
    <scope>NUCLEOTIDE SEQUENCE</scope>
    <source>
        <strain evidence="3">TFB9207</strain>
    </source>
</reference>
<evidence type="ECO:0000313" key="4">
    <source>
        <dbReference type="Proteomes" id="UP001163846"/>
    </source>
</evidence>
<dbReference type="EMBL" id="MU806190">
    <property type="protein sequence ID" value="KAJ3838300.1"/>
    <property type="molecule type" value="Genomic_DNA"/>
</dbReference>
<keyword evidence="2" id="KW-0732">Signal</keyword>
<feature type="compositionally biased region" description="Polar residues" evidence="1">
    <location>
        <begin position="69"/>
        <end position="89"/>
    </location>
</feature>
<organism evidence="3 4">
    <name type="scientific">Lentinula raphanica</name>
    <dbReference type="NCBI Taxonomy" id="153919"/>
    <lineage>
        <taxon>Eukaryota</taxon>
        <taxon>Fungi</taxon>
        <taxon>Dikarya</taxon>
        <taxon>Basidiomycota</taxon>
        <taxon>Agaricomycotina</taxon>
        <taxon>Agaricomycetes</taxon>
        <taxon>Agaricomycetidae</taxon>
        <taxon>Agaricales</taxon>
        <taxon>Marasmiineae</taxon>
        <taxon>Omphalotaceae</taxon>
        <taxon>Lentinula</taxon>
    </lineage>
</organism>
<name>A0AA38P8X5_9AGAR</name>
<keyword evidence="4" id="KW-1185">Reference proteome</keyword>
<dbReference type="Proteomes" id="UP001163846">
    <property type="component" value="Unassembled WGS sequence"/>
</dbReference>
<sequence>MYPFRQRSTWHSLVVNVLLLSTIASAMALPIEPDPTEPRIEQKIVARGGKAGSSNQDAAVATASKRLRSSGSNEAGASGQDASAQPTEQSPKKPKKPKVRSSGTSEAKATLREVIVGVIIKNGMTKVTTEEGKEIWFKKDKLEPDARCLMALIPSELALRWSQSASDKSLAQVTGYQTTKNPSSPSIFKWERTIDRVHGGSIYGARTTLYPADRIIKIATVEMSQNLKTSLTKDLIQKVTQSRSDKLPNVLSIYELLLHMMISLKDEYGINVDFDMSPDSEFGEAFWEMLGENGTGEGRVLAKTGEDWERELYRQIMAGDIRLDDALLDSGNKVILETLWDKVPLVNNQDDWDEERRKQLERGGQD</sequence>
<evidence type="ECO:0000256" key="1">
    <source>
        <dbReference type="SAM" id="MobiDB-lite"/>
    </source>
</evidence>
<proteinExistence type="predicted"/>
<feature type="signal peptide" evidence="2">
    <location>
        <begin position="1"/>
        <end position="28"/>
    </location>
</feature>
<feature type="region of interest" description="Disordered" evidence="1">
    <location>
        <begin position="46"/>
        <end position="106"/>
    </location>
</feature>
<dbReference type="AlphaFoldDB" id="A0AA38P8X5"/>
<gene>
    <name evidence="3" type="ORF">F5878DRAFT_642087</name>
</gene>
<evidence type="ECO:0000256" key="2">
    <source>
        <dbReference type="SAM" id="SignalP"/>
    </source>
</evidence>
<protein>
    <submittedName>
        <fullName evidence="3">Uncharacterized protein</fullName>
    </submittedName>
</protein>
<accession>A0AA38P8X5</accession>
<feature type="chain" id="PRO_5041351525" evidence="2">
    <location>
        <begin position="29"/>
        <end position="366"/>
    </location>
</feature>
<comment type="caution">
    <text evidence="3">The sequence shown here is derived from an EMBL/GenBank/DDBJ whole genome shotgun (WGS) entry which is preliminary data.</text>
</comment>